<feature type="domain" description="GP-PDE" evidence="1">
    <location>
        <begin position="9"/>
        <end position="258"/>
    </location>
</feature>
<protein>
    <submittedName>
        <fullName evidence="2">Glycerophosphoryl diester phosphodiesterase</fullName>
        <ecNumber evidence="2">3.1.4.46</ecNumber>
    </submittedName>
</protein>
<dbReference type="OrthoDB" id="384721at2"/>
<organism evidence="2 3">
    <name type="scientific">Hartmannibacter diazotrophicus</name>
    <dbReference type="NCBI Taxonomy" id="1482074"/>
    <lineage>
        <taxon>Bacteria</taxon>
        <taxon>Pseudomonadati</taxon>
        <taxon>Pseudomonadota</taxon>
        <taxon>Alphaproteobacteria</taxon>
        <taxon>Hyphomicrobiales</taxon>
        <taxon>Pleomorphomonadaceae</taxon>
        <taxon>Hartmannibacter</taxon>
    </lineage>
</organism>
<dbReference type="InterPro" id="IPR017946">
    <property type="entry name" value="PLC-like_Pdiesterase_TIM-brl"/>
</dbReference>
<reference evidence="3" key="1">
    <citation type="submission" date="2017-09" db="EMBL/GenBank/DDBJ databases">
        <title>Genome sequence of Nannocystis excedens DSM 71.</title>
        <authorList>
            <person name="Blom J."/>
        </authorList>
    </citation>
    <scope>NUCLEOTIDE SEQUENCE [LARGE SCALE GENOMIC DNA]</scope>
    <source>
        <strain evidence="3">type strain: E19</strain>
    </source>
</reference>
<dbReference type="Gene3D" id="3.20.20.190">
    <property type="entry name" value="Phosphatidylinositol (PI) phosphodiesterase"/>
    <property type="match status" value="1"/>
</dbReference>
<gene>
    <name evidence="2" type="primary">ugpQ</name>
    <name evidence="2" type="ORF">HDIA_2475</name>
</gene>
<dbReference type="PROSITE" id="PS51704">
    <property type="entry name" value="GP_PDE"/>
    <property type="match status" value="1"/>
</dbReference>
<dbReference type="AlphaFoldDB" id="A0A2C9D6V2"/>
<dbReference type="KEGG" id="hdi:HDIA_2475"/>
<accession>A0A2C9D6V2</accession>
<dbReference type="RefSeq" id="WP_099556446.1">
    <property type="nucleotide sequence ID" value="NZ_LT960614.1"/>
</dbReference>
<proteinExistence type="predicted"/>
<dbReference type="PANTHER" id="PTHR46211">
    <property type="entry name" value="GLYCEROPHOSPHORYL DIESTER PHOSPHODIESTERASE"/>
    <property type="match status" value="1"/>
</dbReference>
<dbReference type="EC" id="3.1.4.46" evidence="2"/>
<sequence length="258" mass="28132">MGHADWLIARPVAHRGLHDIKAGRVENTPSAVEAAIARNFAIEIDIHLSADGEAFVFHDSTLDRLTEGTGPVAAMTIADLKRVPFTATSDRIPTLDEVLEIVGGKVPIVIEVKSFAGHETTALVARSVEIVRAYKGPAALMSFDPGAVLAMRQLAPDIPRGIVADDCSDEDDWGGFSRWQRFYLRNLLHAPKTRPHFVNYWVKALPTPAPALLRRLGVPILTWTIRTAEDVARASRHADQIVFEGFDPDLGNAPPASP</sequence>
<evidence type="ECO:0000259" key="1">
    <source>
        <dbReference type="PROSITE" id="PS51704"/>
    </source>
</evidence>
<keyword evidence="2" id="KW-0378">Hydrolase</keyword>
<dbReference type="EMBL" id="LT960614">
    <property type="protein sequence ID" value="SON56016.1"/>
    <property type="molecule type" value="Genomic_DNA"/>
</dbReference>
<dbReference type="Pfam" id="PF03009">
    <property type="entry name" value="GDPD"/>
    <property type="match status" value="1"/>
</dbReference>
<evidence type="ECO:0000313" key="2">
    <source>
        <dbReference type="EMBL" id="SON56016.1"/>
    </source>
</evidence>
<dbReference type="SUPFAM" id="SSF51695">
    <property type="entry name" value="PLC-like phosphodiesterases"/>
    <property type="match status" value="1"/>
</dbReference>
<dbReference type="InterPro" id="IPR030395">
    <property type="entry name" value="GP_PDE_dom"/>
</dbReference>
<keyword evidence="3" id="KW-1185">Reference proteome</keyword>
<evidence type="ECO:0000313" key="3">
    <source>
        <dbReference type="Proteomes" id="UP000223606"/>
    </source>
</evidence>
<dbReference type="GO" id="GO:0006629">
    <property type="term" value="P:lipid metabolic process"/>
    <property type="evidence" value="ECO:0007669"/>
    <property type="project" value="InterPro"/>
</dbReference>
<dbReference type="GO" id="GO:0008889">
    <property type="term" value="F:glycerophosphodiester phosphodiesterase activity"/>
    <property type="evidence" value="ECO:0007669"/>
    <property type="project" value="UniProtKB-EC"/>
</dbReference>
<name>A0A2C9D6V2_9HYPH</name>
<dbReference type="PANTHER" id="PTHR46211:SF1">
    <property type="entry name" value="GLYCEROPHOSPHODIESTER PHOSPHODIESTERASE, CYTOPLASMIC"/>
    <property type="match status" value="1"/>
</dbReference>
<dbReference type="Proteomes" id="UP000223606">
    <property type="component" value="Chromosome 1"/>
</dbReference>